<dbReference type="GO" id="GO:0000155">
    <property type="term" value="F:phosphorelay sensor kinase activity"/>
    <property type="evidence" value="ECO:0007669"/>
    <property type="project" value="InterPro"/>
</dbReference>
<dbReference type="PANTHER" id="PTHR45339:SF1">
    <property type="entry name" value="HYBRID SIGNAL TRANSDUCTION HISTIDINE KINASE J"/>
    <property type="match status" value="1"/>
</dbReference>
<dbReference type="Gene3D" id="3.30.565.10">
    <property type="entry name" value="Histidine kinase-like ATPase, C-terminal domain"/>
    <property type="match status" value="1"/>
</dbReference>
<evidence type="ECO:0000259" key="7">
    <source>
        <dbReference type="PROSITE" id="PS50109"/>
    </source>
</evidence>
<dbReference type="PANTHER" id="PTHR45339">
    <property type="entry name" value="HYBRID SIGNAL TRANSDUCTION HISTIDINE KINASE J"/>
    <property type="match status" value="1"/>
</dbReference>
<dbReference type="Pfam" id="PF00512">
    <property type="entry name" value="HisKA"/>
    <property type="match status" value="1"/>
</dbReference>
<dbReference type="InterPro" id="IPR011006">
    <property type="entry name" value="CheY-like_superfamily"/>
</dbReference>
<feature type="transmembrane region" description="Helical" evidence="6">
    <location>
        <begin position="276"/>
        <end position="293"/>
    </location>
</feature>
<dbReference type="OrthoDB" id="9816309at2"/>
<dbReference type="AlphaFoldDB" id="A0A5J4G308"/>
<keyword evidence="9" id="KW-0808">Transferase</keyword>
<feature type="transmembrane region" description="Helical" evidence="6">
    <location>
        <begin position="299"/>
        <end position="323"/>
    </location>
</feature>
<keyword evidence="3 5" id="KW-0597">Phosphoprotein</keyword>
<feature type="domain" description="Response regulatory" evidence="8">
    <location>
        <begin position="657"/>
        <end position="777"/>
    </location>
</feature>
<dbReference type="SUPFAM" id="SSF47384">
    <property type="entry name" value="Homodimeric domain of signal transducing histidine kinase"/>
    <property type="match status" value="1"/>
</dbReference>
<dbReference type="Pfam" id="PF07696">
    <property type="entry name" value="7TMR-DISMED2"/>
    <property type="match status" value="1"/>
</dbReference>
<keyword evidence="6" id="KW-0812">Transmembrane</keyword>
<dbReference type="InterPro" id="IPR003661">
    <property type="entry name" value="HisK_dim/P_dom"/>
</dbReference>
<evidence type="ECO:0000313" key="10">
    <source>
        <dbReference type="Proteomes" id="UP000326994"/>
    </source>
</evidence>
<dbReference type="Pfam" id="PF00072">
    <property type="entry name" value="Response_reg"/>
    <property type="match status" value="1"/>
</dbReference>
<dbReference type="SUPFAM" id="SSF52172">
    <property type="entry name" value="CheY-like"/>
    <property type="match status" value="1"/>
</dbReference>
<dbReference type="PROSITE" id="PS50109">
    <property type="entry name" value="HIS_KIN"/>
    <property type="match status" value="1"/>
</dbReference>
<proteinExistence type="predicted"/>
<feature type="domain" description="Histidine kinase" evidence="7">
    <location>
        <begin position="416"/>
        <end position="638"/>
    </location>
</feature>
<dbReference type="InterPro" id="IPR011623">
    <property type="entry name" value="7TMR_DISM_rcpt_extracell_dom1"/>
</dbReference>
<feature type="transmembrane region" description="Helical" evidence="6">
    <location>
        <begin position="208"/>
        <end position="225"/>
    </location>
</feature>
<feature type="transmembrane region" description="Helical" evidence="6">
    <location>
        <begin position="330"/>
        <end position="348"/>
    </location>
</feature>
<name>A0A5J4G308_9FLAO</name>
<dbReference type="Gene3D" id="2.60.40.2380">
    <property type="match status" value="1"/>
</dbReference>
<dbReference type="PROSITE" id="PS50110">
    <property type="entry name" value="RESPONSE_REGULATORY"/>
    <property type="match status" value="1"/>
</dbReference>
<keyword evidence="10" id="KW-1185">Reference proteome</keyword>
<keyword evidence="4" id="KW-0902">Two-component regulatory system</keyword>
<keyword evidence="6" id="KW-1133">Transmembrane helix</keyword>
<evidence type="ECO:0000256" key="2">
    <source>
        <dbReference type="ARBA" id="ARBA00012438"/>
    </source>
</evidence>
<evidence type="ECO:0000256" key="6">
    <source>
        <dbReference type="SAM" id="Phobius"/>
    </source>
</evidence>
<dbReference type="InterPro" id="IPR001789">
    <property type="entry name" value="Sig_transdc_resp-reg_receiver"/>
</dbReference>
<comment type="catalytic activity">
    <reaction evidence="1">
        <text>ATP + protein L-histidine = ADP + protein N-phospho-L-histidine.</text>
        <dbReference type="EC" id="2.7.13.3"/>
    </reaction>
</comment>
<dbReference type="Pfam" id="PF02518">
    <property type="entry name" value="HATPase_c"/>
    <property type="match status" value="1"/>
</dbReference>
<dbReference type="RefSeq" id="WP_151895208.1">
    <property type="nucleotide sequence ID" value="NZ_BKCF01000007.1"/>
</dbReference>
<dbReference type="SMART" id="SM00388">
    <property type="entry name" value="HisKA"/>
    <property type="match status" value="1"/>
</dbReference>
<reference evidence="9 10" key="1">
    <citation type="submission" date="2019-08" db="EMBL/GenBank/DDBJ databases">
        <title>Ulvibacter marinistellae sp. nov., isolated from a starfish, Patiria pectinifera.</title>
        <authorList>
            <person name="Kawano K."/>
            <person name="Ushijima N."/>
            <person name="Kihara M."/>
            <person name="Itoh H."/>
        </authorList>
    </citation>
    <scope>NUCLEOTIDE SEQUENCE [LARGE SCALE GENOMIC DNA]</scope>
    <source>
        <strain evidence="9 10">KK4</strain>
    </source>
</reference>
<dbReference type="InterPro" id="IPR003594">
    <property type="entry name" value="HATPase_dom"/>
</dbReference>
<keyword evidence="6" id="KW-0472">Membrane</keyword>
<evidence type="ECO:0000256" key="4">
    <source>
        <dbReference type="ARBA" id="ARBA00023012"/>
    </source>
</evidence>
<dbReference type="InterPro" id="IPR005467">
    <property type="entry name" value="His_kinase_dom"/>
</dbReference>
<evidence type="ECO:0000256" key="5">
    <source>
        <dbReference type="PROSITE-ProRule" id="PRU00169"/>
    </source>
</evidence>
<dbReference type="SUPFAM" id="SSF55874">
    <property type="entry name" value="ATPase domain of HSP90 chaperone/DNA topoisomerase II/histidine kinase"/>
    <property type="match status" value="1"/>
</dbReference>
<dbReference type="SMART" id="SM00387">
    <property type="entry name" value="HATPase_c"/>
    <property type="match status" value="1"/>
</dbReference>
<dbReference type="EC" id="2.7.13.3" evidence="2"/>
<dbReference type="CDD" id="cd17546">
    <property type="entry name" value="REC_hyHK_CKI1_RcsC-like"/>
    <property type="match status" value="1"/>
</dbReference>
<dbReference type="Gene3D" id="1.10.287.130">
    <property type="match status" value="1"/>
</dbReference>
<evidence type="ECO:0000259" key="8">
    <source>
        <dbReference type="PROSITE" id="PS50110"/>
    </source>
</evidence>
<evidence type="ECO:0000256" key="3">
    <source>
        <dbReference type="ARBA" id="ARBA00022553"/>
    </source>
</evidence>
<dbReference type="Gene3D" id="3.40.50.2300">
    <property type="match status" value="1"/>
</dbReference>
<evidence type="ECO:0000256" key="1">
    <source>
        <dbReference type="ARBA" id="ARBA00000085"/>
    </source>
</evidence>
<dbReference type="InterPro" id="IPR036890">
    <property type="entry name" value="HATPase_C_sf"/>
</dbReference>
<accession>A0A5J4G308</accession>
<dbReference type="InterPro" id="IPR036097">
    <property type="entry name" value="HisK_dim/P_sf"/>
</dbReference>
<comment type="caution">
    <text evidence="9">The sequence shown here is derived from an EMBL/GenBank/DDBJ whole genome shotgun (WGS) entry which is preliminary data.</text>
</comment>
<evidence type="ECO:0000313" key="9">
    <source>
        <dbReference type="EMBL" id="GEQ87289.1"/>
    </source>
</evidence>
<gene>
    <name evidence="9" type="primary">ladS</name>
    <name evidence="9" type="ORF">ULMS_27970</name>
</gene>
<protein>
    <recommendedName>
        <fullName evidence="2">histidine kinase</fullName>
        <ecNumber evidence="2">2.7.13.3</ecNumber>
    </recommendedName>
</protein>
<sequence>MKVLHFFLFLSTWNFFSQNLPFDPEVDKGQLFEYAQFTNAGENDYSINDVIENKYLKYDSILNENHSLGFTTDFYWVKFSLKNSSKEKQSYYLETARPVTDVVNLYQIDEDLIKVFNSGDQLLFEDRSQSQRQTVFKITIPKNDTQDFYLKIKSDGETVNVPLNLKRSEEFYESNSKQQLFFGLFYGILVFAGLMYLFFYTSLKERSFFYYGFYVLSIALMQAALDGFLYKYVFTGGGYFNSRLVLITALFSNYFLLKYCEHFLNIAQDLKMFKKFYNVAYGIIGVLFLAIFINKNTLALTYPISNLNGLFSLILILASLFTLRYKRFKVDIYFSIGIFFLVIGLLGFVMNNLSLLPNNFYTLNSAKFGSAFEVIFLSLSMTNLIRTLRLEKEKSQELALQKSEEVSELKSYFMSNLSHELRTPINAILGIVDDQLFKENFDSDQRESFNIIKNASFSLLSNVNDIIDFERIEKNELVLRPSEFNPLVLLNQISSNWELEAKNKGLNYTALIDDNTPKLVYGDAERFGQIINNILSNAVKFTHEGFINLKLKCLIKPDKICMFSFELLDTGIGMDENSKRNVFNSYSQMRLKHDRKFGGIGLGLSIVQNLITLFNGKLKIESKVNDGTKVCLDIPLKILEEPKKVNATDALKNLNFHILVVEDNKLNQMVMKKMLSSNINISFDVVSNGQEALDTLKLINYDIVLMDLQMPLMDGYEATMKIRNGEVGADKLNIPIIAITADATEKTRQRVFELGMNEYISKPVNKEDLFDKITVSYSLA</sequence>
<dbReference type="Pfam" id="PF07695">
    <property type="entry name" value="7TMR-DISM_7TM"/>
    <property type="match status" value="1"/>
</dbReference>
<organism evidence="9 10">
    <name type="scientific">Patiriisocius marinistellae</name>
    <dbReference type="NCBI Taxonomy" id="2494560"/>
    <lineage>
        <taxon>Bacteria</taxon>
        <taxon>Pseudomonadati</taxon>
        <taxon>Bacteroidota</taxon>
        <taxon>Flavobacteriia</taxon>
        <taxon>Flavobacteriales</taxon>
        <taxon>Flavobacteriaceae</taxon>
        <taxon>Patiriisocius</taxon>
    </lineage>
</organism>
<dbReference type="Proteomes" id="UP000326994">
    <property type="component" value="Unassembled WGS sequence"/>
</dbReference>
<dbReference type="InterPro" id="IPR011622">
    <property type="entry name" value="7TMR_DISM_rcpt_extracell_dom2"/>
</dbReference>
<dbReference type="InterPro" id="IPR004358">
    <property type="entry name" value="Sig_transdc_His_kin-like_C"/>
</dbReference>
<feature type="transmembrane region" description="Helical" evidence="6">
    <location>
        <begin position="180"/>
        <end position="201"/>
    </location>
</feature>
<keyword evidence="9" id="KW-0418">Kinase</keyword>
<dbReference type="SMART" id="SM00448">
    <property type="entry name" value="REC"/>
    <property type="match status" value="1"/>
</dbReference>
<dbReference type="EMBL" id="BKCF01000007">
    <property type="protein sequence ID" value="GEQ87289.1"/>
    <property type="molecule type" value="Genomic_DNA"/>
</dbReference>
<feature type="modified residue" description="4-aspartylphosphate" evidence="5">
    <location>
        <position position="707"/>
    </location>
</feature>
<feature type="transmembrane region" description="Helical" evidence="6">
    <location>
        <begin position="237"/>
        <end position="256"/>
    </location>
</feature>
<dbReference type="CDD" id="cd00082">
    <property type="entry name" value="HisKA"/>
    <property type="match status" value="1"/>
</dbReference>
<dbReference type="PRINTS" id="PR00344">
    <property type="entry name" value="BCTRLSENSOR"/>
</dbReference>